<gene>
    <name evidence="1" type="ORF">A3840_06600</name>
</gene>
<dbReference type="Proteomes" id="UP000078389">
    <property type="component" value="Unassembled WGS sequence"/>
</dbReference>
<organism evidence="1 2">
    <name type="scientific">Devosia elaeis</name>
    <dbReference type="NCBI Taxonomy" id="1770058"/>
    <lineage>
        <taxon>Bacteria</taxon>
        <taxon>Pseudomonadati</taxon>
        <taxon>Pseudomonadota</taxon>
        <taxon>Alphaproteobacteria</taxon>
        <taxon>Hyphomicrobiales</taxon>
        <taxon>Devosiaceae</taxon>
        <taxon>Devosia</taxon>
    </lineage>
</organism>
<proteinExistence type="predicted"/>
<dbReference type="STRING" id="1770058.A3840_06600"/>
<evidence type="ECO:0000313" key="1">
    <source>
        <dbReference type="EMBL" id="OAM78377.1"/>
    </source>
</evidence>
<sequence length="199" mass="22660">MAPVIVPVDKLHEFPDFRSFYDWLAANHDRQDEVWIRIFKKGSGHATISPVEAIDAVLCWGWIDAIKKSWDEISFVQRYCPRRAKSVWSQVNRDNVARLSQAGLMTEHGLVHVEAARKDGRWDAAYATRQEPPADLLAAIAADPAAQRVYEQLTAQNRFALTFRVINLKTEAARKKKIESFVAMLARGETIYPQKLDPV</sequence>
<protein>
    <recommendedName>
        <fullName evidence="3">Bacteriocin-protection protein</fullName>
    </recommendedName>
</protein>
<comment type="caution">
    <text evidence="1">The sequence shown here is derived from an EMBL/GenBank/DDBJ whole genome shotgun (WGS) entry which is preliminary data.</text>
</comment>
<accession>A0A178I0D8</accession>
<reference evidence="1 2" key="1">
    <citation type="submission" date="2016-03" db="EMBL/GenBank/DDBJ databases">
        <title>Genome sequencing of Devosia sp. S37.</title>
        <authorList>
            <person name="Mohd Nor M."/>
        </authorList>
    </citation>
    <scope>NUCLEOTIDE SEQUENCE [LARGE SCALE GENOMIC DNA]</scope>
    <source>
        <strain evidence="1 2">S37</strain>
    </source>
</reference>
<dbReference type="Pfam" id="PF13376">
    <property type="entry name" value="OmdA"/>
    <property type="match status" value="1"/>
</dbReference>
<evidence type="ECO:0008006" key="3">
    <source>
        <dbReference type="Google" id="ProtNLM"/>
    </source>
</evidence>
<keyword evidence="2" id="KW-1185">Reference proteome</keyword>
<dbReference type="RefSeq" id="WP_067453726.1">
    <property type="nucleotide sequence ID" value="NZ_LVVY01000071.1"/>
</dbReference>
<name>A0A178I0D8_9HYPH</name>
<dbReference type="AlphaFoldDB" id="A0A178I0D8"/>
<dbReference type="OrthoDB" id="9796999at2"/>
<dbReference type="EMBL" id="LVVY01000071">
    <property type="protein sequence ID" value="OAM78377.1"/>
    <property type="molecule type" value="Genomic_DNA"/>
</dbReference>
<evidence type="ECO:0000313" key="2">
    <source>
        <dbReference type="Proteomes" id="UP000078389"/>
    </source>
</evidence>